<keyword evidence="3" id="KW-1185">Reference proteome</keyword>
<evidence type="ECO:0000256" key="1">
    <source>
        <dbReference type="SAM" id="MobiDB-lite"/>
    </source>
</evidence>
<accession>A0A7T8GZM6</accession>
<dbReference type="Proteomes" id="UP000595437">
    <property type="component" value="Chromosome 9"/>
</dbReference>
<proteinExistence type="predicted"/>
<dbReference type="AlphaFoldDB" id="A0A7T8GZM6"/>
<protein>
    <submittedName>
        <fullName evidence="2">Uncharacterized protein</fullName>
    </submittedName>
</protein>
<name>A0A7T8GZM6_CALRO</name>
<evidence type="ECO:0000313" key="2">
    <source>
        <dbReference type="EMBL" id="QQP40320.1"/>
    </source>
</evidence>
<organism evidence="2 3">
    <name type="scientific">Caligus rogercresseyi</name>
    <name type="common">Sea louse</name>
    <dbReference type="NCBI Taxonomy" id="217165"/>
    <lineage>
        <taxon>Eukaryota</taxon>
        <taxon>Metazoa</taxon>
        <taxon>Ecdysozoa</taxon>
        <taxon>Arthropoda</taxon>
        <taxon>Crustacea</taxon>
        <taxon>Multicrustacea</taxon>
        <taxon>Hexanauplia</taxon>
        <taxon>Copepoda</taxon>
        <taxon>Siphonostomatoida</taxon>
        <taxon>Caligidae</taxon>
        <taxon>Caligus</taxon>
    </lineage>
</organism>
<feature type="region of interest" description="Disordered" evidence="1">
    <location>
        <begin position="1"/>
        <end position="40"/>
    </location>
</feature>
<feature type="compositionally biased region" description="Polar residues" evidence="1">
    <location>
        <begin position="27"/>
        <end position="39"/>
    </location>
</feature>
<dbReference type="EMBL" id="CP045898">
    <property type="protein sequence ID" value="QQP40320.1"/>
    <property type="molecule type" value="Genomic_DNA"/>
</dbReference>
<sequence>MSCDALPSILRPRPRGKGKEYNLLGLPNTSDITDSSSPRQEVDLEWSTSNSTGEFCFFLGISGPNWWTSPGKKCISSHAGGIFSTLHKRLLGRN</sequence>
<gene>
    <name evidence="2" type="ORF">FKW44_014323</name>
</gene>
<reference evidence="3" key="1">
    <citation type="submission" date="2021-01" db="EMBL/GenBank/DDBJ databases">
        <title>Caligus Genome Assembly.</title>
        <authorList>
            <person name="Gallardo-Escarate C."/>
        </authorList>
    </citation>
    <scope>NUCLEOTIDE SEQUENCE [LARGE SCALE GENOMIC DNA]</scope>
</reference>
<evidence type="ECO:0000313" key="3">
    <source>
        <dbReference type="Proteomes" id="UP000595437"/>
    </source>
</evidence>